<evidence type="ECO:0000259" key="7">
    <source>
        <dbReference type="Pfam" id="PF18145"/>
    </source>
</evidence>
<dbReference type="Proteomes" id="UP000580797">
    <property type="component" value="Unassembled WGS sequence"/>
</dbReference>
<dbReference type="NCBIfam" id="NF033611">
    <property type="entry name" value="SAVED"/>
    <property type="match status" value="1"/>
</dbReference>
<evidence type="ECO:0000256" key="3">
    <source>
        <dbReference type="ARBA" id="ARBA00022801"/>
    </source>
</evidence>
<keyword evidence="3" id="KW-0378">Hydrolase</keyword>
<dbReference type="Pfam" id="PF14464">
    <property type="entry name" value="Prok-JAB"/>
    <property type="match status" value="1"/>
</dbReference>
<dbReference type="EMBL" id="JACHDR010000001">
    <property type="protein sequence ID" value="MBB5511732.1"/>
    <property type="molecule type" value="Genomic_DNA"/>
</dbReference>
<organism evidence="8 9">
    <name type="scientific">Neomicrococcus aestuarii</name>
    <dbReference type="NCBI Taxonomy" id="556325"/>
    <lineage>
        <taxon>Bacteria</taxon>
        <taxon>Bacillati</taxon>
        <taxon>Actinomycetota</taxon>
        <taxon>Actinomycetes</taxon>
        <taxon>Micrococcales</taxon>
        <taxon>Micrococcaceae</taxon>
        <taxon>Neomicrococcus</taxon>
    </lineage>
</organism>
<evidence type="ECO:0000256" key="4">
    <source>
        <dbReference type="ARBA" id="ARBA00022833"/>
    </source>
</evidence>
<proteinExistence type="predicted"/>
<keyword evidence="5" id="KW-0482">Metalloprotease</keyword>
<dbReference type="InterPro" id="IPR040836">
    <property type="entry name" value="SAVED"/>
</dbReference>
<dbReference type="InterPro" id="IPR035897">
    <property type="entry name" value="Toll_tir_struct_dom_sf"/>
</dbReference>
<keyword evidence="4" id="KW-0862">Zinc</keyword>
<dbReference type="Gene3D" id="3.40.140.10">
    <property type="entry name" value="Cytidine Deaminase, domain 2"/>
    <property type="match status" value="1"/>
</dbReference>
<dbReference type="GO" id="GO:0008237">
    <property type="term" value="F:metallopeptidase activity"/>
    <property type="evidence" value="ECO:0007669"/>
    <property type="project" value="UniProtKB-KW"/>
</dbReference>
<name>A0A7W8WYZ9_9MICC</name>
<reference evidence="8 9" key="1">
    <citation type="submission" date="2020-08" db="EMBL/GenBank/DDBJ databases">
        <title>Sequencing the genomes of 1000 actinobacteria strains.</title>
        <authorList>
            <person name="Klenk H.-P."/>
        </authorList>
    </citation>
    <scope>NUCLEOTIDE SEQUENCE [LARGE SCALE GENOMIC DNA]</scope>
    <source>
        <strain evidence="8 9">DSM 105783</strain>
    </source>
</reference>
<dbReference type="RefSeq" id="WP_183663479.1">
    <property type="nucleotide sequence ID" value="NZ_BAAARH010000006.1"/>
</dbReference>
<evidence type="ECO:0000256" key="5">
    <source>
        <dbReference type="ARBA" id="ARBA00023049"/>
    </source>
</evidence>
<protein>
    <submittedName>
        <fullName evidence="8">Integrative and conjugative element protein (TIGR02256 family)</fullName>
    </submittedName>
</protein>
<keyword evidence="1" id="KW-0645">Protease</keyword>
<feature type="domain" description="SMODS-associated and fused to various effectors" evidence="7">
    <location>
        <begin position="391"/>
        <end position="573"/>
    </location>
</feature>
<accession>A0A7W8WYZ9</accession>
<gene>
    <name evidence="8" type="ORF">HD598_000419</name>
</gene>
<dbReference type="AlphaFoldDB" id="A0A7W8WYZ9"/>
<sequence length="596" mass="64410">MTRSPARIDLSDDAHETIASKSAEQLPLETGGVLLGYREGRNIVVTHALTIDGQAGTNRYVRDDVRANELLEEFLAGRADDDPTGYVGEWHSHPTPSGPSPTDVAAMRAIARSIADPVALLVYAPGRTNPFIGLITQRHRLGRITSTRAEVSFPSSRFTPLGPLPDGAVRGDGPVFISYRQSDGTPHAESIEGLLRAAGLVVWRDNSDLRAGTTIDRLEQALTKGLSAGVLVVTPEIVYSEIVRERELPRLLELDNDSAFSLCIANAIPRAGDGSKCDYGGPDRLLRLSPARTLADKKQSNMLAPTGEVEIVRDLLMHRVEQRRPKIREEGRPFTIRVQTRPTPFALEADEDDLHIRIRSSDNGRLPSGEGLENLKTTLPLTGDAVYASGAKTARISGGAHLSVALAIGAALPETKIGNVEVLDARDQIWTSVTPEDDPMITQVHSRRLTLAGPRTPKVQDRAAIFISLTPAPDETAFERLLHDSTEPFATAAVISITGSDRIDSRESGRLSAAIARLIKQLAATNGRAEVHLAFHGPYPMAILIGRYLNTLRTVVYEWENSHTSDSLYSPALILEPGTAGGPITDVLVRGGQGES</sequence>
<evidence type="ECO:0000256" key="1">
    <source>
        <dbReference type="ARBA" id="ARBA00022670"/>
    </source>
</evidence>
<keyword evidence="2" id="KW-0479">Metal-binding</keyword>
<feature type="domain" description="JAB" evidence="6">
    <location>
        <begin position="14"/>
        <end position="122"/>
    </location>
</feature>
<evidence type="ECO:0000313" key="8">
    <source>
        <dbReference type="EMBL" id="MBB5511732.1"/>
    </source>
</evidence>
<dbReference type="Pfam" id="PF18145">
    <property type="entry name" value="SAVED"/>
    <property type="match status" value="1"/>
</dbReference>
<dbReference type="Gene3D" id="3.40.50.10140">
    <property type="entry name" value="Toll/interleukin-1 receptor homology (TIR) domain"/>
    <property type="match status" value="1"/>
</dbReference>
<dbReference type="GO" id="GO:0006508">
    <property type="term" value="P:proteolysis"/>
    <property type="evidence" value="ECO:0007669"/>
    <property type="project" value="UniProtKB-KW"/>
</dbReference>
<dbReference type="GO" id="GO:0046872">
    <property type="term" value="F:metal ion binding"/>
    <property type="evidence" value="ECO:0007669"/>
    <property type="project" value="UniProtKB-KW"/>
</dbReference>
<dbReference type="SUPFAM" id="SSF52200">
    <property type="entry name" value="Toll/Interleukin receptor TIR domain"/>
    <property type="match status" value="1"/>
</dbReference>
<comment type="caution">
    <text evidence="8">The sequence shown here is derived from an EMBL/GenBank/DDBJ whole genome shotgun (WGS) entry which is preliminary data.</text>
</comment>
<evidence type="ECO:0000313" key="9">
    <source>
        <dbReference type="Proteomes" id="UP000580797"/>
    </source>
</evidence>
<dbReference type="GO" id="GO:0007165">
    <property type="term" value="P:signal transduction"/>
    <property type="evidence" value="ECO:0007669"/>
    <property type="project" value="InterPro"/>
</dbReference>
<dbReference type="SUPFAM" id="SSF102712">
    <property type="entry name" value="JAB1/MPN domain"/>
    <property type="match status" value="1"/>
</dbReference>
<evidence type="ECO:0000259" key="6">
    <source>
        <dbReference type="Pfam" id="PF14464"/>
    </source>
</evidence>
<dbReference type="InterPro" id="IPR028090">
    <property type="entry name" value="JAB_dom_prok"/>
</dbReference>
<evidence type="ECO:0000256" key="2">
    <source>
        <dbReference type="ARBA" id="ARBA00022723"/>
    </source>
</evidence>